<dbReference type="InterPro" id="IPR015943">
    <property type="entry name" value="WD40/YVTN_repeat-like_dom_sf"/>
</dbReference>
<accession>A0A3D9JPP6</accession>
<keyword evidence="3" id="KW-1185">Reference proteome</keyword>
<dbReference type="PROSITE" id="PS51257">
    <property type="entry name" value="PROKAR_LIPOPROTEIN"/>
    <property type="match status" value="1"/>
</dbReference>
<feature type="signal peptide" evidence="1">
    <location>
        <begin position="1"/>
        <end position="31"/>
    </location>
</feature>
<gene>
    <name evidence="2" type="ORF">DFP98_113141</name>
</gene>
<evidence type="ECO:0008006" key="4">
    <source>
        <dbReference type="Google" id="ProtNLM"/>
    </source>
</evidence>
<comment type="caution">
    <text evidence="2">The sequence shown here is derived from an EMBL/GenBank/DDBJ whole genome shotgun (WGS) entry which is preliminary data.</text>
</comment>
<dbReference type="AlphaFoldDB" id="A0A3D9JPP6"/>
<dbReference type="SUPFAM" id="SSF110296">
    <property type="entry name" value="Oligoxyloglucan reducing end-specific cellobiohydrolase"/>
    <property type="match status" value="1"/>
</dbReference>
<dbReference type="RefSeq" id="WP_116061881.1">
    <property type="nucleotide sequence ID" value="NZ_QRDZ01000013.1"/>
</dbReference>
<name>A0A3D9JPP6_9BACL</name>
<evidence type="ECO:0000256" key="1">
    <source>
        <dbReference type="SAM" id="SignalP"/>
    </source>
</evidence>
<dbReference type="NCBIfam" id="NF045728">
    <property type="entry name" value="glycosyl_F510_1955"/>
    <property type="match status" value="1"/>
</dbReference>
<dbReference type="InterPro" id="IPR054817">
    <property type="entry name" value="Glycosyl_F510_1955-like"/>
</dbReference>
<feature type="chain" id="PRO_5039232933" description="Sortilin (Neurotensin receptor 3)" evidence="1">
    <location>
        <begin position="32"/>
        <end position="300"/>
    </location>
</feature>
<evidence type="ECO:0000313" key="3">
    <source>
        <dbReference type="Proteomes" id="UP000256977"/>
    </source>
</evidence>
<proteinExistence type="predicted"/>
<dbReference type="CDD" id="cd15482">
    <property type="entry name" value="Sialidase_non-viral"/>
    <property type="match status" value="1"/>
</dbReference>
<organism evidence="2 3">
    <name type="scientific">Cohnella phaseoli</name>
    <dbReference type="NCBI Taxonomy" id="456490"/>
    <lineage>
        <taxon>Bacteria</taxon>
        <taxon>Bacillati</taxon>
        <taxon>Bacillota</taxon>
        <taxon>Bacilli</taxon>
        <taxon>Bacillales</taxon>
        <taxon>Paenibacillaceae</taxon>
        <taxon>Cohnella</taxon>
    </lineage>
</organism>
<keyword evidence="1" id="KW-0732">Signal</keyword>
<dbReference type="EMBL" id="QRDZ01000013">
    <property type="protein sequence ID" value="RED76081.1"/>
    <property type="molecule type" value="Genomic_DNA"/>
</dbReference>
<dbReference type="Proteomes" id="UP000256977">
    <property type="component" value="Unassembled WGS sequence"/>
</dbReference>
<evidence type="ECO:0000313" key="2">
    <source>
        <dbReference type="EMBL" id="RED76081.1"/>
    </source>
</evidence>
<reference evidence="2 3" key="1">
    <citation type="submission" date="2018-07" db="EMBL/GenBank/DDBJ databases">
        <title>Genomic Encyclopedia of Type Strains, Phase III (KMG-III): the genomes of soil and plant-associated and newly described type strains.</title>
        <authorList>
            <person name="Whitman W."/>
        </authorList>
    </citation>
    <scope>NUCLEOTIDE SEQUENCE [LARGE SCALE GENOMIC DNA]</scope>
    <source>
        <strain evidence="2 3">CECT 7287</strain>
    </source>
</reference>
<protein>
    <recommendedName>
        <fullName evidence="4">Sortilin (Neurotensin receptor 3)</fullName>
    </recommendedName>
</protein>
<dbReference type="OrthoDB" id="9764804at2"/>
<sequence>MNNSKLRRKRMTTWGAIVVLSTVLSACTSSSAPDSIEHMHGLAFSKDGKEVWIPAHEGIVVYRDGKWSNAPGKKHDYMGFSSTNDGFYSSGHPARGSDLPNPLGLIKSTDDGKTIETLALSGEVDFHGLTAGYRSHTLYVFNSSPNTLMPTPGFFSSTDEAETWKQSDFKGVTGQPVAFAAHPDHAGTVSVATDQGLFQSKDFGNTFENITFDPRIAAINYAPNGELLVSTLDGKLMMQSEEGWTDILLSNKRPEEIITYMAQNPIDSKEWVVATEQLNLWISRDQGGTWAPLASQGKLK</sequence>
<dbReference type="Gene3D" id="2.130.10.10">
    <property type="entry name" value="YVTN repeat-like/Quinoprotein amine dehydrogenase"/>
    <property type="match status" value="1"/>
</dbReference>